<evidence type="ECO:0000313" key="6">
    <source>
        <dbReference type="Proteomes" id="UP000275048"/>
    </source>
</evidence>
<dbReference type="PROSITE" id="PS51118">
    <property type="entry name" value="HTH_HXLR"/>
    <property type="match status" value="1"/>
</dbReference>
<feature type="domain" description="HTH hxlR-type" evidence="4">
    <location>
        <begin position="8"/>
        <end position="106"/>
    </location>
</feature>
<dbReference type="InterPro" id="IPR036388">
    <property type="entry name" value="WH-like_DNA-bd_sf"/>
</dbReference>
<dbReference type="InterPro" id="IPR036390">
    <property type="entry name" value="WH_DNA-bd_sf"/>
</dbReference>
<evidence type="ECO:0000256" key="1">
    <source>
        <dbReference type="ARBA" id="ARBA00023015"/>
    </source>
</evidence>
<evidence type="ECO:0000256" key="3">
    <source>
        <dbReference type="ARBA" id="ARBA00023163"/>
    </source>
</evidence>
<keyword evidence="2" id="KW-0238">DNA-binding</keyword>
<reference evidence="5 6" key="1">
    <citation type="submission" date="2018-10" db="EMBL/GenBank/DDBJ databases">
        <title>Isolation, diversity and antibacterial activity of antinobacteria from the wheat rhizosphere soil.</title>
        <authorList>
            <person name="Sun T."/>
        </authorList>
    </citation>
    <scope>NUCLEOTIDE SEQUENCE [LARGE SCALE GENOMIC DNA]</scope>
    <source>
        <strain evidence="5 6">SJ-23</strain>
    </source>
</reference>
<dbReference type="AlphaFoldDB" id="A0A3M8AFA5"/>
<dbReference type="PANTHER" id="PTHR33204:SF37">
    <property type="entry name" value="HTH-TYPE TRANSCRIPTIONAL REGULATOR YODB"/>
    <property type="match status" value="1"/>
</dbReference>
<dbReference type="SUPFAM" id="SSF46785">
    <property type="entry name" value="Winged helix' DNA-binding domain"/>
    <property type="match status" value="1"/>
</dbReference>
<sequence length="121" mass="13441">MDVLRPDCPSRVVMQRIGERWSMFVILALAHGPLRFTALKARVGVVTSKVLTETLRALEADGLVSRRAYDESPPRVEYELTPLGVSLLEPMAAMRAWAEAHVPEVLASRERHLDALDAVHG</sequence>
<comment type="caution">
    <text evidence="5">The sequence shown here is derived from an EMBL/GenBank/DDBJ whole genome shotgun (WGS) entry which is preliminary data.</text>
</comment>
<gene>
    <name evidence="5" type="ORF">EDM22_09430</name>
</gene>
<dbReference type="Gene3D" id="1.10.10.10">
    <property type="entry name" value="Winged helix-like DNA-binding domain superfamily/Winged helix DNA-binding domain"/>
    <property type="match status" value="1"/>
</dbReference>
<dbReference type="PANTHER" id="PTHR33204">
    <property type="entry name" value="TRANSCRIPTIONAL REGULATOR, MARR FAMILY"/>
    <property type="match status" value="1"/>
</dbReference>
<keyword evidence="3" id="KW-0804">Transcription</keyword>
<dbReference type="EMBL" id="RHHB01000014">
    <property type="protein sequence ID" value="RNB49821.1"/>
    <property type="molecule type" value="Genomic_DNA"/>
</dbReference>
<evidence type="ECO:0000256" key="2">
    <source>
        <dbReference type="ARBA" id="ARBA00023125"/>
    </source>
</evidence>
<evidence type="ECO:0000259" key="4">
    <source>
        <dbReference type="PROSITE" id="PS51118"/>
    </source>
</evidence>
<accession>A0A3M8AFA5</accession>
<dbReference type="OrthoDB" id="370168at2"/>
<dbReference type="Proteomes" id="UP000275048">
    <property type="component" value="Unassembled WGS sequence"/>
</dbReference>
<keyword evidence="1" id="KW-0805">Transcription regulation</keyword>
<dbReference type="Pfam" id="PF01638">
    <property type="entry name" value="HxlR"/>
    <property type="match status" value="1"/>
</dbReference>
<evidence type="ECO:0000313" key="5">
    <source>
        <dbReference type="EMBL" id="RNB49821.1"/>
    </source>
</evidence>
<name>A0A3M8AFA5_9MICO</name>
<protein>
    <submittedName>
        <fullName evidence="5">Transcriptional regulator</fullName>
    </submittedName>
</protein>
<dbReference type="InterPro" id="IPR002577">
    <property type="entry name" value="HTH_HxlR"/>
</dbReference>
<proteinExistence type="predicted"/>
<organism evidence="5 6">
    <name type="scientific">Agromyces tardus</name>
    <dbReference type="NCBI Taxonomy" id="2583849"/>
    <lineage>
        <taxon>Bacteria</taxon>
        <taxon>Bacillati</taxon>
        <taxon>Actinomycetota</taxon>
        <taxon>Actinomycetes</taxon>
        <taxon>Micrococcales</taxon>
        <taxon>Microbacteriaceae</taxon>
        <taxon>Agromyces</taxon>
    </lineage>
</organism>
<dbReference type="GO" id="GO:0003677">
    <property type="term" value="F:DNA binding"/>
    <property type="evidence" value="ECO:0007669"/>
    <property type="project" value="UniProtKB-KW"/>
</dbReference>
<keyword evidence="6" id="KW-1185">Reference proteome</keyword>